<evidence type="ECO:0000256" key="9">
    <source>
        <dbReference type="ARBA" id="ARBA00023146"/>
    </source>
</evidence>
<dbReference type="SUPFAM" id="SSF52374">
    <property type="entry name" value="Nucleotidylyl transferase"/>
    <property type="match status" value="1"/>
</dbReference>
<keyword evidence="6 11" id="KW-0067">ATP-binding</keyword>
<dbReference type="InterPro" id="IPR013155">
    <property type="entry name" value="M/V/L/I-tRNA-synth_anticd-bd"/>
</dbReference>
<keyword evidence="5 11" id="KW-0547">Nucleotide-binding</keyword>
<evidence type="ECO:0000256" key="6">
    <source>
        <dbReference type="ARBA" id="ARBA00022840"/>
    </source>
</evidence>
<evidence type="ECO:0000256" key="1">
    <source>
        <dbReference type="ARBA" id="ARBA00004496"/>
    </source>
</evidence>
<comment type="caution">
    <text evidence="14">The sequence shown here is derived from an EMBL/GenBank/DDBJ whole genome shotgun (WGS) entry which is preliminary data.</text>
</comment>
<keyword evidence="8 11" id="KW-0175">Coiled coil</keyword>
<feature type="short sequence motif" description="'KMSKS' region" evidence="11">
    <location>
        <begin position="526"/>
        <end position="530"/>
    </location>
</feature>
<dbReference type="CDD" id="cd00817">
    <property type="entry name" value="ValRS_core"/>
    <property type="match status" value="1"/>
</dbReference>
<feature type="domain" description="Aminoacyl-tRNA synthetase class Ia" evidence="12">
    <location>
        <begin position="18"/>
        <end position="564"/>
    </location>
</feature>
<comment type="function">
    <text evidence="11">Catalyzes the attachment of valine to tRNA(Val). As ValRS can inadvertently accommodate and process structurally similar amino acids such as threonine, to avoid such errors, it has a 'posttransfer' editing activity that hydrolyzes mischarged Thr-tRNA(Val) in a tRNA-dependent manner.</text>
</comment>
<dbReference type="InterPro" id="IPR009008">
    <property type="entry name" value="Val/Leu/Ile-tRNA-synth_edit"/>
</dbReference>
<dbReference type="PANTHER" id="PTHR11946">
    <property type="entry name" value="VALYL-TRNA SYNTHETASES"/>
    <property type="match status" value="1"/>
</dbReference>
<comment type="domain">
    <text evidence="11">The C-terminal coiled-coil domain is crucial for aminoacylation activity.</text>
</comment>
<dbReference type="GO" id="GO:0006438">
    <property type="term" value="P:valyl-tRNA aminoacylation"/>
    <property type="evidence" value="ECO:0007669"/>
    <property type="project" value="UniProtKB-UniRule"/>
</dbReference>
<protein>
    <recommendedName>
        <fullName evidence="11">Valine--tRNA ligase</fullName>
        <ecNumber evidence="11">6.1.1.9</ecNumber>
    </recommendedName>
    <alternativeName>
        <fullName evidence="11">Valyl-tRNA synthetase</fullName>
        <shortName evidence="11">ValRS</shortName>
    </alternativeName>
</protein>
<dbReference type="PANTHER" id="PTHR11946:SF93">
    <property type="entry name" value="VALINE--TRNA LIGASE, CHLOROPLASTIC_MITOCHONDRIAL 2"/>
    <property type="match status" value="1"/>
</dbReference>
<dbReference type="NCBIfam" id="NF004349">
    <property type="entry name" value="PRK05729.1"/>
    <property type="match status" value="1"/>
</dbReference>
<reference evidence="14" key="2">
    <citation type="journal article" date="2021" name="PeerJ">
        <title>Extensive microbial diversity within the chicken gut microbiome revealed by metagenomics and culture.</title>
        <authorList>
            <person name="Gilroy R."/>
            <person name="Ravi A."/>
            <person name="Getino M."/>
            <person name="Pursley I."/>
            <person name="Horton D.L."/>
            <person name="Alikhan N.F."/>
            <person name="Baker D."/>
            <person name="Gharbi K."/>
            <person name="Hall N."/>
            <person name="Watson M."/>
            <person name="Adriaenssens E.M."/>
            <person name="Foster-Nyarko E."/>
            <person name="Jarju S."/>
            <person name="Secka A."/>
            <person name="Antonio M."/>
            <person name="Oren A."/>
            <person name="Chaudhuri R.R."/>
            <person name="La Ragione R."/>
            <person name="Hildebrand F."/>
            <person name="Pallen M.J."/>
        </authorList>
    </citation>
    <scope>NUCLEOTIDE SEQUENCE</scope>
    <source>
        <strain evidence="14">8207</strain>
    </source>
</reference>
<dbReference type="Proteomes" id="UP000823630">
    <property type="component" value="Unassembled WGS sequence"/>
</dbReference>
<dbReference type="InterPro" id="IPR009080">
    <property type="entry name" value="tRNAsynth_Ia_anticodon-bd"/>
</dbReference>
<dbReference type="InterPro" id="IPR002300">
    <property type="entry name" value="aa-tRNA-synth_Ia"/>
</dbReference>
<dbReference type="Pfam" id="PF00133">
    <property type="entry name" value="tRNA-synt_1"/>
    <property type="match status" value="1"/>
</dbReference>
<dbReference type="EMBL" id="JADINC010000025">
    <property type="protein sequence ID" value="MBO8425152.1"/>
    <property type="molecule type" value="Genomic_DNA"/>
</dbReference>
<sequence>MKSELGKNINTREMESRIQEFWDSNNFWNNDVKSDKAPFCVMMPPPNVTGNLHMGHALDNVLTDIICRYKRMCGYDVLWQPGTDHASIATQLLVERDLSKRGINPRSLSKEELLKTAWAWKADKGGQIINQLHILGVTPVWHRERFTMDDGLSRAVVKLFVKMYNDGLIYRAKRLVNWCPKQQTSVSDLEVETREEKGKFYYFNYPLVGGGVVEIATTRPETLFGDQAIAVHPENERLKHLIGRTAIIPLTNIEIPIIADAHADPDKGTGAVKITPAHDFDDWDVGVRHNLTPVCILTPDAKLNDNPVVPEKYRGMDRFAARAQIVADIEAAGLLVKIEDKMIPTPYSERGGVVVEPYLTDQWFVDAEKLATAAIRVVENGDIKFMPEHRYNLFMSWMKNIRPWPISRQLWWGHRIPAWYDADGNIYVAESEADAIKQSGGKELTRDNDVLDTWFSSALWPFSTLGWPDDTPELKKYYPTDLLYTGVDIIFFWVARMIMMGMYVMGDVPFRTVNFHGLVRDARGQKMSKTKGNGTDPLTTVEKFGADALRYWVATAPIGTDIRYSDDEVKRGSKLLTKLWNASKYVLMNLSDFEPTTAAPVAIENRFIEDRWVLSELNKSIADVRKYLDRYDNYNSRAAIDTFFYEIFCDQYLEFIKDRFWSPEKYSVESKLSAQWTLYEVLRAVIGMYAPFIPFQTEELWQKIYQPYESGQTLHLTAYPSVDAARDTDVSEMQIALDILHTVRGLRTERKVGNGAKLETLTIPSATPMALHGVIKSAARANEIVLGNSVDFVVAAPQAKGE</sequence>
<dbReference type="Gene3D" id="3.90.740.10">
    <property type="entry name" value="Valyl/Leucyl/Isoleucyl-tRNA synthetase, editing domain"/>
    <property type="match status" value="2"/>
</dbReference>
<comment type="catalytic activity">
    <reaction evidence="10 11">
        <text>tRNA(Val) + L-valine + ATP = L-valyl-tRNA(Val) + AMP + diphosphate</text>
        <dbReference type="Rhea" id="RHEA:10704"/>
        <dbReference type="Rhea" id="RHEA-COMP:9672"/>
        <dbReference type="Rhea" id="RHEA-COMP:9708"/>
        <dbReference type="ChEBI" id="CHEBI:30616"/>
        <dbReference type="ChEBI" id="CHEBI:33019"/>
        <dbReference type="ChEBI" id="CHEBI:57762"/>
        <dbReference type="ChEBI" id="CHEBI:78442"/>
        <dbReference type="ChEBI" id="CHEBI:78537"/>
        <dbReference type="ChEBI" id="CHEBI:456215"/>
        <dbReference type="EC" id="6.1.1.9"/>
    </reaction>
</comment>
<reference evidence="14" key="1">
    <citation type="submission" date="2020-10" db="EMBL/GenBank/DDBJ databases">
        <authorList>
            <person name="Gilroy R."/>
        </authorList>
    </citation>
    <scope>NUCLEOTIDE SEQUENCE</scope>
    <source>
        <strain evidence="14">8207</strain>
    </source>
</reference>
<dbReference type="SUPFAM" id="SSF50677">
    <property type="entry name" value="ValRS/IleRS/LeuRS editing domain"/>
    <property type="match status" value="1"/>
</dbReference>
<comment type="similarity">
    <text evidence="11">Belongs to the class-I aminoacyl-tRNA synthetase family. ValS type 1 subfamily.</text>
</comment>
<keyword evidence="3 11" id="KW-0963">Cytoplasm</keyword>
<evidence type="ECO:0000313" key="14">
    <source>
        <dbReference type="EMBL" id="MBO8425152.1"/>
    </source>
</evidence>
<accession>A0A9D9GUN1</accession>
<comment type="domain">
    <text evidence="11">ValRS has two distinct active sites: one for aminoacylation and one for editing. The misactivated threonine is translocated from the active site to the editing site.</text>
</comment>
<feature type="domain" description="Methionyl/Valyl/Leucyl/Isoleucyl-tRNA synthetase anticodon-binding" evidence="13">
    <location>
        <begin position="610"/>
        <end position="759"/>
    </location>
</feature>
<dbReference type="EC" id="6.1.1.9" evidence="11"/>
<evidence type="ECO:0000256" key="7">
    <source>
        <dbReference type="ARBA" id="ARBA00022917"/>
    </source>
</evidence>
<evidence type="ECO:0000313" key="15">
    <source>
        <dbReference type="Proteomes" id="UP000823630"/>
    </source>
</evidence>
<dbReference type="GO" id="GO:0004832">
    <property type="term" value="F:valine-tRNA ligase activity"/>
    <property type="evidence" value="ECO:0007669"/>
    <property type="project" value="UniProtKB-UniRule"/>
</dbReference>
<dbReference type="FunFam" id="3.40.50.620:FF:000032">
    <property type="entry name" value="Valine--tRNA ligase"/>
    <property type="match status" value="1"/>
</dbReference>
<dbReference type="PRINTS" id="PR00986">
    <property type="entry name" value="TRNASYNTHVAL"/>
</dbReference>
<dbReference type="Gene3D" id="3.40.50.620">
    <property type="entry name" value="HUPs"/>
    <property type="match status" value="2"/>
</dbReference>
<keyword evidence="7 11" id="KW-0648">Protein biosynthesis</keyword>
<evidence type="ECO:0000256" key="10">
    <source>
        <dbReference type="ARBA" id="ARBA00047552"/>
    </source>
</evidence>
<evidence type="ECO:0000256" key="5">
    <source>
        <dbReference type="ARBA" id="ARBA00022741"/>
    </source>
</evidence>
<feature type="binding site" evidence="11">
    <location>
        <position position="529"/>
    </location>
    <ligand>
        <name>ATP</name>
        <dbReference type="ChEBI" id="CHEBI:30616"/>
    </ligand>
</feature>
<feature type="short sequence motif" description="'HIGH' region" evidence="11">
    <location>
        <begin position="46"/>
        <end position="56"/>
    </location>
</feature>
<dbReference type="CDD" id="cd07962">
    <property type="entry name" value="Anticodon_Ia_Val"/>
    <property type="match status" value="1"/>
</dbReference>
<dbReference type="GO" id="GO:0002161">
    <property type="term" value="F:aminoacyl-tRNA deacylase activity"/>
    <property type="evidence" value="ECO:0007669"/>
    <property type="project" value="InterPro"/>
</dbReference>
<comment type="subunit">
    <text evidence="2 11">Monomer.</text>
</comment>
<dbReference type="Gene3D" id="1.10.730.10">
    <property type="entry name" value="Isoleucyl-tRNA Synthetase, Domain 1"/>
    <property type="match status" value="1"/>
</dbReference>
<evidence type="ECO:0000259" key="12">
    <source>
        <dbReference type="Pfam" id="PF00133"/>
    </source>
</evidence>
<organism evidence="14 15">
    <name type="scientific">Candidatus Enterousia avistercoris</name>
    <dbReference type="NCBI Taxonomy" id="2840788"/>
    <lineage>
        <taxon>Bacteria</taxon>
        <taxon>Pseudomonadati</taxon>
        <taxon>Pseudomonadota</taxon>
        <taxon>Alphaproteobacteria</taxon>
        <taxon>Candidatus Enterousia</taxon>
    </lineage>
</organism>
<dbReference type="GO" id="GO:0005524">
    <property type="term" value="F:ATP binding"/>
    <property type="evidence" value="ECO:0007669"/>
    <property type="project" value="UniProtKB-UniRule"/>
</dbReference>
<dbReference type="InterPro" id="IPR014729">
    <property type="entry name" value="Rossmann-like_a/b/a_fold"/>
</dbReference>
<dbReference type="SUPFAM" id="SSF47323">
    <property type="entry name" value="Anticodon-binding domain of a subclass of class I aminoacyl-tRNA synthetases"/>
    <property type="match status" value="1"/>
</dbReference>
<comment type="subcellular location">
    <subcellularLocation>
        <location evidence="1 11">Cytoplasm</location>
    </subcellularLocation>
</comment>
<evidence type="ECO:0000256" key="11">
    <source>
        <dbReference type="HAMAP-Rule" id="MF_02004"/>
    </source>
</evidence>
<keyword evidence="9 11" id="KW-0030">Aminoacyl-tRNA synthetase</keyword>
<dbReference type="PROSITE" id="PS00178">
    <property type="entry name" value="AA_TRNA_LIGASE_I"/>
    <property type="match status" value="1"/>
</dbReference>
<proteinExistence type="inferred from homology"/>
<evidence type="ECO:0000256" key="8">
    <source>
        <dbReference type="ARBA" id="ARBA00023054"/>
    </source>
</evidence>
<evidence type="ECO:0000256" key="3">
    <source>
        <dbReference type="ARBA" id="ARBA00022490"/>
    </source>
</evidence>
<dbReference type="NCBIfam" id="TIGR00422">
    <property type="entry name" value="valS"/>
    <property type="match status" value="1"/>
</dbReference>
<dbReference type="InterPro" id="IPR002303">
    <property type="entry name" value="Valyl-tRNA_ligase"/>
</dbReference>
<dbReference type="InterPro" id="IPR001412">
    <property type="entry name" value="aa-tRNA-synth_I_CS"/>
</dbReference>
<evidence type="ECO:0000256" key="2">
    <source>
        <dbReference type="ARBA" id="ARBA00011245"/>
    </source>
</evidence>
<name>A0A9D9GUN1_9PROT</name>
<keyword evidence="4 11" id="KW-0436">Ligase</keyword>
<evidence type="ECO:0000256" key="4">
    <source>
        <dbReference type="ARBA" id="ARBA00022598"/>
    </source>
</evidence>
<dbReference type="FunFam" id="3.40.50.620:FF:000098">
    <property type="entry name" value="Valine--tRNA ligase"/>
    <property type="match status" value="1"/>
</dbReference>
<dbReference type="GO" id="GO:0005829">
    <property type="term" value="C:cytosol"/>
    <property type="evidence" value="ECO:0007669"/>
    <property type="project" value="TreeGrafter"/>
</dbReference>
<dbReference type="AlphaFoldDB" id="A0A9D9GUN1"/>
<dbReference type="InterPro" id="IPR033705">
    <property type="entry name" value="Anticodon_Ia_Val"/>
</dbReference>
<gene>
    <name evidence="11" type="primary">valS</name>
    <name evidence="14" type="ORF">IAC69_01590</name>
</gene>
<dbReference type="HAMAP" id="MF_02004">
    <property type="entry name" value="Val_tRNA_synth_type1"/>
    <property type="match status" value="1"/>
</dbReference>
<evidence type="ECO:0000259" key="13">
    <source>
        <dbReference type="Pfam" id="PF08264"/>
    </source>
</evidence>
<dbReference type="Pfam" id="PF08264">
    <property type="entry name" value="Anticodon_1"/>
    <property type="match status" value="1"/>
</dbReference>